<dbReference type="Pfam" id="PF00723">
    <property type="entry name" value="Glyco_hydro_15"/>
    <property type="match status" value="1"/>
</dbReference>
<dbReference type="AlphaFoldDB" id="A0A422QRR0"/>
<dbReference type="PANTHER" id="PTHR31616">
    <property type="entry name" value="TREHALASE"/>
    <property type="match status" value="1"/>
</dbReference>
<dbReference type="InterPro" id="IPR008928">
    <property type="entry name" value="6-hairpin_glycosidase_sf"/>
</dbReference>
<dbReference type="InterPro" id="IPR011613">
    <property type="entry name" value="GH15-like"/>
</dbReference>
<evidence type="ECO:0000259" key="2">
    <source>
        <dbReference type="Pfam" id="PF19291"/>
    </source>
</evidence>
<dbReference type="GO" id="GO:0004553">
    <property type="term" value="F:hydrolase activity, hydrolyzing O-glycosyl compounds"/>
    <property type="evidence" value="ECO:0007669"/>
    <property type="project" value="TreeGrafter"/>
</dbReference>
<dbReference type="EMBL" id="JSAB01000011">
    <property type="protein sequence ID" value="RNF32491.1"/>
    <property type="molecule type" value="Genomic_DNA"/>
</dbReference>
<gene>
    <name evidence="3" type="ORF">NM04_01400</name>
</gene>
<name>A0A422QRR0_9BURK</name>
<reference evidence="3" key="1">
    <citation type="submission" date="2014-10" db="EMBL/GenBank/DDBJ databases">
        <title>Massilia sp. genome.</title>
        <authorList>
            <person name="Xu B."/>
            <person name="Dai L."/>
            <person name="Huang Z."/>
        </authorList>
    </citation>
    <scope>NUCLEOTIDE SEQUENCE [LARGE SCALE GENOMIC DNA]</scope>
    <source>
        <strain evidence="3">CFS-1</strain>
    </source>
</reference>
<dbReference type="Proteomes" id="UP000283254">
    <property type="component" value="Unassembled WGS sequence"/>
</dbReference>
<dbReference type="OrthoDB" id="3902805at2"/>
<dbReference type="RefSeq" id="WP_123067770.1">
    <property type="nucleotide sequence ID" value="NZ_JSAB01000011.1"/>
</dbReference>
<dbReference type="Pfam" id="PF19291">
    <property type="entry name" value="TREH_N"/>
    <property type="match status" value="1"/>
</dbReference>
<dbReference type="SUPFAM" id="SSF48208">
    <property type="entry name" value="Six-hairpin glycosidases"/>
    <property type="match status" value="1"/>
</dbReference>
<accession>A0A422QRR0</accession>
<feature type="domain" description="Trehalase-like N-terminal" evidence="2">
    <location>
        <begin position="11"/>
        <end position="175"/>
    </location>
</feature>
<dbReference type="InterPro" id="IPR045582">
    <property type="entry name" value="Trehalase-like_N"/>
</dbReference>
<organism evidence="3 4">
    <name type="scientific">Massilia aurea</name>
    <dbReference type="NCBI Taxonomy" id="373040"/>
    <lineage>
        <taxon>Bacteria</taxon>
        <taxon>Pseudomonadati</taxon>
        <taxon>Pseudomonadota</taxon>
        <taxon>Betaproteobacteria</taxon>
        <taxon>Burkholderiales</taxon>
        <taxon>Oxalobacteraceae</taxon>
        <taxon>Telluria group</taxon>
        <taxon>Massilia</taxon>
    </lineage>
</organism>
<evidence type="ECO:0000259" key="1">
    <source>
        <dbReference type="Pfam" id="PF00723"/>
    </source>
</evidence>
<comment type="caution">
    <text evidence="3">The sequence shown here is derived from an EMBL/GenBank/DDBJ whole genome shotgun (WGS) entry which is preliminary data.</text>
</comment>
<sequence length="606" mass="67672">MAEPNATRPPRPIGDHGAIGNMATIALVALDGAIDFLCWPDFDSPSIFAALLDPEQGGHFTIAPEDGDMRVVQTYVPDTNVLLTQWMGETANVEIIDFMVGPEELGHGPVRLLRRVRVSSGEARIRVDCQPRFDYARQRPQVTVGQDHALFAAPNAPRLRLSAPVEFVATDGGASASVVLHDGDVMDFVLDEDGDSSLDAGARDALLAEVVRRWQDWTRRSTYKGRWREAVNRSALVLKLMTSCRHGSMVAAATFGLPEVLGGERNWDYRATWIRDASFTVYALMRLGYTDEAKAFTRWAAERPKHDSTESHLRIMYALDGSQIGEEIELDHLAGYAGSRPVRIGNAAATQLQLDIFGALLDAIYLNNKYGEAISHADWVGVCEVVNYVCDNWQRPDIGIWEGREEPREHLHSQLMCWVAVDRAVRLASKRSLRAPFERWIAARNDISRYIWDTFWNEELGHFVRSKGSRDLDGALLMMPLVRFVGSTDPQWLATLDAIGEQLGDDALVLRYDRDDGLEGQEGAFAACSFWYVECLARAGRIDQARNNMEKLLAYGNHVHLYAEEFTSKAELLGNFPQAFTHLALISAATYLDAALDGKIKHPWQL</sequence>
<feature type="domain" description="GH15-like" evidence="1">
    <location>
        <begin position="228"/>
        <end position="589"/>
    </location>
</feature>
<dbReference type="GO" id="GO:0005975">
    <property type="term" value="P:carbohydrate metabolic process"/>
    <property type="evidence" value="ECO:0007669"/>
    <property type="project" value="InterPro"/>
</dbReference>
<evidence type="ECO:0000313" key="4">
    <source>
        <dbReference type="Proteomes" id="UP000283254"/>
    </source>
</evidence>
<proteinExistence type="predicted"/>
<dbReference type="Gene3D" id="1.50.10.10">
    <property type="match status" value="1"/>
</dbReference>
<dbReference type="InterPro" id="IPR012341">
    <property type="entry name" value="6hp_glycosidase-like_sf"/>
</dbReference>
<evidence type="ECO:0000313" key="3">
    <source>
        <dbReference type="EMBL" id="RNF32491.1"/>
    </source>
</evidence>
<dbReference type="PANTHER" id="PTHR31616:SF0">
    <property type="entry name" value="GLUCAN 1,4-ALPHA-GLUCOSIDASE"/>
    <property type="match status" value="1"/>
</dbReference>
<protein>
    <submittedName>
        <fullName evidence="3">Glucoamylase</fullName>
    </submittedName>
</protein>
<keyword evidence="4" id="KW-1185">Reference proteome</keyword>